<dbReference type="PROSITE" id="PS50206">
    <property type="entry name" value="RHODANESE_3"/>
    <property type="match status" value="2"/>
</dbReference>
<dbReference type="FunFam" id="3.90.660.10:FF:000008">
    <property type="entry name" value="Spermine oxidase"/>
    <property type="match status" value="1"/>
</dbReference>
<evidence type="ECO:0000256" key="4">
    <source>
        <dbReference type="ARBA" id="ARBA00005995"/>
    </source>
</evidence>
<dbReference type="InterPro" id="IPR050281">
    <property type="entry name" value="Flavin_monoamine_oxidase"/>
</dbReference>
<dbReference type="Gene3D" id="3.50.50.60">
    <property type="entry name" value="FAD/NAD(P)-binding domain"/>
    <property type="match status" value="2"/>
</dbReference>
<dbReference type="Proteomes" id="UP000646548">
    <property type="component" value="Unassembled WGS sequence"/>
</dbReference>
<dbReference type="Gene3D" id="3.90.660.10">
    <property type="match status" value="2"/>
</dbReference>
<comment type="cofactor">
    <cofactor evidence="1">
        <name>FAD</name>
        <dbReference type="ChEBI" id="CHEBI:57692"/>
    </cofactor>
</comment>
<evidence type="ECO:0000313" key="21">
    <source>
        <dbReference type="Proteomes" id="UP000646548"/>
    </source>
</evidence>
<dbReference type="PANTHER" id="PTHR10742:SF405">
    <property type="entry name" value="PEROXISOMAL N(1)-ACETYL-SPERMINE_SPERMIDINE OXIDASE"/>
    <property type="match status" value="1"/>
</dbReference>
<evidence type="ECO:0000256" key="15">
    <source>
        <dbReference type="ARBA" id="ARBA00060580"/>
    </source>
</evidence>
<evidence type="ECO:0000256" key="3">
    <source>
        <dbReference type="ARBA" id="ARBA00004496"/>
    </source>
</evidence>
<dbReference type="PANTHER" id="PTHR10742">
    <property type="entry name" value="FLAVIN MONOAMINE OXIDASE"/>
    <property type="match status" value="1"/>
</dbReference>
<comment type="subunit">
    <text evidence="5">Monomer.</text>
</comment>
<dbReference type="InterPro" id="IPR002937">
    <property type="entry name" value="Amino_oxidase"/>
</dbReference>
<keyword evidence="7" id="KW-0285">Flavoprotein</keyword>
<comment type="pathway">
    <text evidence="15">Amine and polyamine metabolism; spermine metabolism.</text>
</comment>
<comment type="subcellular location">
    <subcellularLocation>
        <location evidence="3">Cytoplasm</location>
    </subcellularLocation>
    <subcellularLocation>
        <location evidence="2">Peroxisome</location>
    </subcellularLocation>
</comment>
<dbReference type="SUPFAM" id="SSF51905">
    <property type="entry name" value="FAD/NAD(P)-binding domain"/>
    <property type="match status" value="2"/>
</dbReference>
<evidence type="ECO:0000256" key="9">
    <source>
        <dbReference type="ARBA" id="ARBA00022990"/>
    </source>
</evidence>
<dbReference type="GO" id="GO:0052903">
    <property type="term" value="F:N(1)-acetylpolyamine oxidase (3-acetamidopropanal-forming) activity"/>
    <property type="evidence" value="ECO:0007669"/>
    <property type="project" value="UniProtKB-EC"/>
</dbReference>
<evidence type="ECO:0000256" key="11">
    <source>
        <dbReference type="ARBA" id="ARBA00023140"/>
    </source>
</evidence>
<name>A0A834FAS6_ORYME</name>
<evidence type="ECO:0000256" key="14">
    <source>
        <dbReference type="ARBA" id="ARBA00052731"/>
    </source>
</evidence>
<evidence type="ECO:0000259" key="19">
    <source>
        <dbReference type="PROSITE" id="PS50206"/>
    </source>
</evidence>
<evidence type="ECO:0000256" key="13">
    <source>
        <dbReference type="ARBA" id="ARBA00052165"/>
    </source>
</evidence>
<feature type="domain" description="Rhodanese" evidence="19">
    <location>
        <begin position="432"/>
        <end position="498"/>
    </location>
</feature>
<protein>
    <recommendedName>
        <fullName evidence="17">Peroxisomal N(1)-acetyl-spermine/spermidine oxidase</fullName>
        <ecNumber evidence="16">1.5.3.13</ecNumber>
    </recommendedName>
    <alternativeName>
        <fullName evidence="18">Polyamine oxidase</fullName>
    </alternativeName>
</protein>
<comment type="catalytic activity">
    <reaction evidence="14">
        <text>N(1)-acetylspermidine + O2 + H2O = 3-acetamidopropanal + putrescine + H2O2</text>
        <dbReference type="Rhea" id="RHEA:25812"/>
        <dbReference type="ChEBI" id="CHEBI:15377"/>
        <dbReference type="ChEBI" id="CHEBI:15379"/>
        <dbReference type="ChEBI" id="CHEBI:16240"/>
        <dbReference type="ChEBI" id="CHEBI:30322"/>
        <dbReference type="ChEBI" id="CHEBI:58324"/>
        <dbReference type="ChEBI" id="CHEBI:326268"/>
        <dbReference type="EC" id="1.5.3.13"/>
    </reaction>
</comment>
<proteinExistence type="inferred from homology"/>
<evidence type="ECO:0000313" key="20">
    <source>
        <dbReference type="EMBL" id="KAF6731525.1"/>
    </source>
</evidence>
<dbReference type="InterPro" id="IPR036188">
    <property type="entry name" value="FAD/NAD-bd_sf"/>
</dbReference>
<comment type="similarity">
    <text evidence="4">Belongs to the flavin monoamine oxidase family.</text>
</comment>
<evidence type="ECO:0000256" key="1">
    <source>
        <dbReference type="ARBA" id="ARBA00001974"/>
    </source>
</evidence>
<dbReference type="SUPFAM" id="SSF54373">
    <property type="entry name" value="FAD-linked reductases, C-terminal domain"/>
    <property type="match status" value="2"/>
</dbReference>
<keyword evidence="9" id="KW-0007">Acetylation</keyword>
<comment type="catalytic activity">
    <reaction evidence="13">
        <text>N(1),N(12)-diacetylspermine + O2 + H2O = 3-acetamidopropanal + N(1)-acetylspermidine + H2O2</text>
        <dbReference type="Rhea" id="RHEA:25868"/>
        <dbReference type="ChEBI" id="CHEBI:15377"/>
        <dbReference type="ChEBI" id="CHEBI:15379"/>
        <dbReference type="ChEBI" id="CHEBI:16240"/>
        <dbReference type="ChEBI" id="CHEBI:30322"/>
        <dbReference type="ChEBI" id="CHEBI:58324"/>
        <dbReference type="ChEBI" id="CHEBI:58550"/>
        <dbReference type="EC" id="1.5.3.13"/>
    </reaction>
</comment>
<dbReference type="EMBL" id="WKFB01000214">
    <property type="protein sequence ID" value="KAF6731525.1"/>
    <property type="molecule type" value="Genomic_DNA"/>
</dbReference>
<evidence type="ECO:0000256" key="10">
    <source>
        <dbReference type="ARBA" id="ARBA00023002"/>
    </source>
</evidence>
<comment type="catalytic activity">
    <reaction evidence="12">
        <text>N(1)-acetylspermine + O2 + H2O = 3-acetamidopropanal + spermidine + H2O2</text>
        <dbReference type="Rhea" id="RHEA:25800"/>
        <dbReference type="ChEBI" id="CHEBI:15377"/>
        <dbReference type="ChEBI" id="CHEBI:15379"/>
        <dbReference type="ChEBI" id="CHEBI:16240"/>
        <dbReference type="ChEBI" id="CHEBI:30322"/>
        <dbReference type="ChEBI" id="CHEBI:57834"/>
        <dbReference type="ChEBI" id="CHEBI:58101"/>
        <dbReference type="EC" id="1.5.3.13"/>
    </reaction>
</comment>
<dbReference type="InterPro" id="IPR001763">
    <property type="entry name" value="Rhodanese-like_dom"/>
</dbReference>
<evidence type="ECO:0000256" key="5">
    <source>
        <dbReference type="ARBA" id="ARBA00011245"/>
    </source>
</evidence>
<keyword evidence="11" id="KW-0576">Peroxisome</keyword>
<evidence type="ECO:0000256" key="2">
    <source>
        <dbReference type="ARBA" id="ARBA00004275"/>
    </source>
</evidence>
<keyword evidence="10" id="KW-0560">Oxidoreductase</keyword>
<evidence type="ECO:0000256" key="7">
    <source>
        <dbReference type="ARBA" id="ARBA00022630"/>
    </source>
</evidence>
<sequence>MAVSEKSKTVIIGCGISGIAAAQRLIKAGFQHVRILEATARAGGRIKTGKIGNKIIEIGASYLHGPSKENPVFCLARDYDLLDPEALTPENQAANVDEYPPWVANWFTSSGQKVDDDCMNPALELIHELVDNTPESKKHKQTWESVGHFLRSEARRRAEKMWKKEDKATKKLLFCALSALLKFECCGSAVHTMDDLDLNGFSTYESIPGVDCMFPSGFEGLISSLMSELPPGLVSYNHPVQSICWNNSEAGAHPVTVECANGEKIPADHVIVTVPLGYLKKHHSTLFSPPLPKQKLRSIEKLGFGTCNKIYVEFEKPWWDADCDIIYLVWEDEEDISDHVSDISKLWTRKIPSFTVIKPPESGSHVLCGWISGHEAEHMETLPEEEVRHSMTELIRTFTGDSTIRPKRIQFSRWFHDPWTFGSYSHPALSCSAQDIKNLMEPLPTKGGQSQMMAKNAKIVIVGCGISGVAAAHRLIKAGYQHVRILEATGRAGGRIKTGRLGDNVVEIGANWIHGPSEENPVFCLARQYGLLDPEALTSENQSVDIGGHPLWVPNVFVSSGRKLNPEDVSPALEIFADLLNEGSEFQNQKGEPFASVGEFIRSEVKKRTAENWKDVDPAVRSLRLCAISNMLKVECCVNGTHSMDDVGLGAFGQYKTLPGLDCTFPGGFEGLVKKLMSELPDDVVTYNRPVRCVHWNDTERGENQVAVECRDGEKMLADHVIVTVPLGYLKKECSSLFQPPLPLHKLHSIQRLGFGTNNKIFVEFDEPWWDADCEVIYLLWEDEEAVMDQVSDVQKSWIKKLFGFTVLKPTERYGHVLCGWIAGHESEHMETLSEQEVADAVTQLIRRFTGNPVITPRRVLRSQWFSDPWTCGSYSYLRKGCSEQDLDNMMEPLPPRGSKSQPLQVLFAGEATHPCFFSTVHGALLTGRREADRLISHYSSTSPLEVPKSKL</sequence>
<evidence type="ECO:0000256" key="17">
    <source>
        <dbReference type="ARBA" id="ARBA00073790"/>
    </source>
</evidence>
<keyword evidence="8" id="KW-0274">FAD</keyword>
<evidence type="ECO:0000256" key="8">
    <source>
        <dbReference type="ARBA" id="ARBA00022827"/>
    </source>
</evidence>
<gene>
    <name evidence="20" type="ORF">FQA47_025185</name>
</gene>
<accession>A0A834FAS6</accession>
<evidence type="ECO:0000256" key="16">
    <source>
        <dbReference type="ARBA" id="ARBA00066690"/>
    </source>
</evidence>
<reference evidence="20" key="1">
    <citation type="journal article" name="BMC Genomics">
        <title>Long-read sequencing and de novo genome assembly of marine medaka (Oryzias melastigma).</title>
        <authorList>
            <person name="Liang P."/>
            <person name="Saqib H.S.A."/>
            <person name="Ni X."/>
            <person name="Shen Y."/>
        </authorList>
    </citation>
    <scope>NUCLEOTIDE SEQUENCE</scope>
    <source>
        <strain evidence="20">Bigg-433</strain>
    </source>
</reference>
<dbReference type="EC" id="1.5.3.13" evidence="16"/>
<dbReference type="GO" id="GO:0046203">
    <property type="term" value="P:spermidine catabolic process"/>
    <property type="evidence" value="ECO:0007669"/>
    <property type="project" value="TreeGrafter"/>
</dbReference>
<dbReference type="Pfam" id="PF01593">
    <property type="entry name" value="Amino_oxidase"/>
    <property type="match status" value="2"/>
</dbReference>
<dbReference type="AlphaFoldDB" id="A0A834FAS6"/>
<evidence type="ECO:0000256" key="6">
    <source>
        <dbReference type="ARBA" id="ARBA00022490"/>
    </source>
</evidence>
<feature type="domain" description="Rhodanese" evidence="19">
    <location>
        <begin position="6"/>
        <end position="48"/>
    </location>
</feature>
<keyword evidence="6" id="KW-0963">Cytoplasm</keyword>
<evidence type="ECO:0000256" key="18">
    <source>
        <dbReference type="ARBA" id="ARBA00083091"/>
    </source>
</evidence>
<dbReference type="GO" id="GO:0005777">
    <property type="term" value="C:peroxisome"/>
    <property type="evidence" value="ECO:0007669"/>
    <property type="project" value="UniProtKB-SubCell"/>
</dbReference>
<evidence type="ECO:0000256" key="12">
    <source>
        <dbReference type="ARBA" id="ARBA00050537"/>
    </source>
</evidence>
<comment type="caution">
    <text evidence="20">The sequence shown here is derived from an EMBL/GenBank/DDBJ whole genome shotgun (WGS) entry which is preliminary data.</text>
</comment>
<organism evidence="20 21">
    <name type="scientific">Oryzias melastigma</name>
    <name type="common">Marine medaka</name>
    <dbReference type="NCBI Taxonomy" id="30732"/>
    <lineage>
        <taxon>Eukaryota</taxon>
        <taxon>Metazoa</taxon>
        <taxon>Chordata</taxon>
        <taxon>Craniata</taxon>
        <taxon>Vertebrata</taxon>
        <taxon>Euteleostomi</taxon>
        <taxon>Actinopterygii</taxon>
        <taxon>Neopterygii</taxon>
        <taxon>Teleostei</taxon>
        <taxon>Neoteleostei</taxon>
        <taxon>Acanthomorphata</taxon>
        <taxon>Ovalentaria</taxon>
        <taxon>Atherinomorphae</taxon>
        <taxon>Beloniformes</taxon>
        <taxon>Adrianichthyidae</taxon>
        <taxon>Oryziinae</taxon>
        <taxon>Oryzias</taxon>
    </lineage>
</organism>